<proteinExistence type="predicted"/>
<evidence type="ECO:0000313" key="3">
    <source>
        <dbReference type="Proteomes" id="UP000596123"/>
    </source>
</evidence>
<accession>A0A7T8EQG5</accession>
<reference evidence="2 3" key="1">
    <citation type="submission" date="2020-12" db="EMBL/GenBank/DDBJ databases">
        <title>Complete genome sequence of Erwinia phage pEa_SNUABM_5.</title>
        <authorList>
            <person name="Kim S.G."/>
            <person name="Lee S.B."/>
            <person name="Kwon J."/>
            <person name="Park S.C."/>
        </authorList>
    </citation>
    <scope>NUCLEOTIDE SEQUENCE [LARGE SCALE GENOMIC DNA]</scope>
</reference>
<dbReference type="Proteomes" id="UP000596123">
    <property type="component" value="Segment"/>
</dbReference>
<keyword evidence="3" id="KW-1185">Reference proteome</keyword>
<organism evidence="2 3">
    <name type="scientific">Erwinia phage pEa_SNUABM_5</name>
    <dbReference type="NCBI Taxonomy" id="2797313"/>
    <lineage>
        <taxon>Viruses</taxon>
        <taxon>Duplodnaviria</taxon>
        <taxon>Heunggongvirae</taxon>
        <taxon>Uroviricota</taxon>
        <taxon>Caudoviricetes</taxon>
        <taxon>Rivsvirus</taxon>
        <taxon>Rivsvirus SNUABM5</taxon>
    </lineage>
</organism>
<sequence>MSKSTAVSAPTRTDRLSKKLGSIATSLAKSSAMPHDIIITATQVHEVPGFITELTSDSVTIRHKKGHGSSSQVLSTFPLSQVIERVGEAGGHGSLTVIGNVPVRILKGQAVQVKGGQILATDFESKEVTVINTAIPGVSVSMSVNESAAAKKYNIAAPTKAKKSDKPAKAVKGAKPAKAAKSKK</sequence>
<protein>
    <submittedName>
        <fullName evidence="2">Uncharacterized protein</fullName>
    </submittedName>
</protein>
<evidence type="ECO:0000313" key="2">
    <source>
        <dbReference type="EMBL" id="QQO90479.1"/>
    </source>
</evidence>
<gene>
    <name evidence="2" type="ORF">pEaSNUABM5_00337</name>
</gene>
<feature type="region of interest" description="Disordered" evidence="1">
    <location>
        <begin position="158"/>
        <end position="184"/>
    </location>
</feature>
<dbReference type="EMBL" id="MW366843">
    <property type="protein sequence ID" value="QQO90479.1"/>
    <property type="molecule type" value="Genomic_DNA"/>
</dbReference>
<evidence type="ECO:0000256" key="1">
    <source>
        <dbReference type="SAM" id="MobiDB-lite"/>
    </source>
</evidence>
<name>A0A7T8EQG5_9CAUD</name>